<sequence>MMTLPPELESSFQSKINQYEEEQRVEFLSTIEELAIERGQEIGQEIGAKATCRQNILDLLEKRFNSLPETLVKAVNEINDLYHVPPPGELR</sequence>
<gene>
    <name evidence="1" type="ORF">D5R40_21545</name>
</gene>
<dbReference type="Proteomes" id="UP000269154">
    <property type="component" value="Unassembled WGS sequence"/>
</dbReference>
<evidence type="ECO:0000313" key="2">
    <source>
        <dbReference type="Proteomes" id="UP000269154"/>
    </source>
</evidence>
<protein>
    <recommendedName>
        <fullName evidence="3">DUF4351 domain-containing protein</fullName>
    </recommendedName>
</protein>
<accession>A0A3N6P892</accession>
<dbReference type="OrthoDB" id="569771at2"/>
<dbReference type="RefSeq" id="WP_124155156.1">
    <property type="nucleotide sequence ID" value="NZ_CAWOKI010000258.1"/>
</dbReference>
<reference evidence="1 2" key="1">
    <citation type="journal article" date="2018" name="ACS Chem. Biol.">
        <title>Ketoreductase domain dysfunction expands chemodiversity: malyngamide biosynthesis in the cyanobacterium Okeania hirsuta.</title>
        <authorList>
            <person name="Moss N.A."/>
            <person name="Leao T."/>
            <person name="Rankin M."/>
            <person name="McCullough T.M."/>
            <person name="Qu P."/>
            <person name="Korobeynikov A."/>
            <person name="Smith J.L."/>
            <person name="Gerwick L."/>
            <person name="Gerwick W.H."/>
        </authorList>
    </citation>
    <scope>NUCLEOTIDE SEQUENCE [LARGE SCALE GENOMIC DNA]</scope>
    <source>
        <strain evidence="1 2">PAB10Feb10-1</strain>
    </source>
</reference>
<keyword evidence="2" id="KW-1185">Reference proteome</keyword>
<evidence type="ECO:0000313" key="1">
    <source>
        <dbReference type="EMBL" id="RQH33465.1"/>
    </source>
</evidence>
<evidence type="ECO:0008006" key="3">
    <source>
        <dbReference type="Google" id="ProtNLM"/>
    </source>
</evidence>
<dbReference type="AlphaFoldDB" id="A0A3N6P892"/>
<proteinExistence type="predicted"/>
<organism evidence="1 2">
    <name type="scientific">Okeania hirsuta</name>
    <dbReference type="NCBI Taxonomy" id="1458930"/>
    <lineage>
        <taxon>Bacteria</taxon>
        <taxon>Bacillati</taxon>
        <taxon>Cyanobacteriota</taxon>
        <taxon>Cyanophyceae</taxon>
        <taxon>Oscillatoriophycideae</taxon>
        <taxon>Oscillatoriales</taxon>
        <taxon>Microcoleaceae</taxon>
        <taxon>Okeania</taxon>
    </lineage>
</organism>
<name>A0A3N6P892_9CYAN</name>
<dbReference type="EMBL" id="RCBY01000144">
    <property type="protein sequence ID" value="RQH33465.1"/>
    <property type="molecule type" value="Genomic_DNA"/>
</dbReference>
<comment type="caution">
    <text evidence="1">The sequence shown here is derived from an EMBL/GenBank/DDBJ whole genome shotgun (WGS) entry which is preliminary data.</text>
</comment>